<evidence type="ECO:0000313" key="4">
    <source>
        <dbReference type="EMBL" id="AYV76608.1"/>
    </source>
</evidence>
<dbReference type="InterPro" id="IPR033562">
    <property type="entry name" value="PLPL"/>
</dbReference>
<dbReference type="PROSITE" id="PS51635">
    <property type="entry name" value="PNPLA"/>
    <property type="match status" value="1"/>
</dbReference>
<dbReference type="InterPro" id="IPR002641">
    <property type="entry name" value="PNPLA_dom"/>
</dbReference>
<name>A0A3G4ZP04_9VIRU</name>
<dbReference type="GO" id="GO:0016020">
    <property type="term" value="C:membrane"/>
    <property type="evidence" value="ECO:0007669"/>
    <property type="project" value="TreeGrafter"/>
</dbReference>
<organism evidence="4">
    <name type="scientific">Terrestrivirus sp</name>
    <dbReference type="NCBI Taxonomy" id="2487775"/>
    <lineage>
        <taxon>Viruses</taxon>
        <taxon>Varidnaviria</taxon>
        <taxon>Bamfordvirae</taxon>
        <taxon>Nucleocytoviricota</taxon>
        <taxon>Megaviricetes</taxon>
        <taxon>Imitervirales</taxon>
        <taxon>Mimiviridae</taxon>
        <taxon>Klosneuvirinae</taxon>
    </lineage>
</organism>
<dbReference type="GO" id="GO:0019433">
    <property type="term" value="P:triglyceride catabolic process"/>
    <property type="evidence" value="ECO:0007669"/>
    <property type="project" value="TreeGrafter"/>
</dbReference>
<accession>A0A3G4ZP04</accession>
<evidence type="ECO:0000259" key="3">
    <source>
        <dbReference type="PROSITE" id="PS51635"/>
    </source>
</evidence>
<keyword evidence="1 2" id="KW-0443">Lipid metabolism</keyword>
<feature type="short sequence motif" description="GXSXG" evidence="2">
    <location>
        <begin position="66"/>
        <end position="70"/>
    </location>
</feature>
<feature type="domain" description="PNPLA" evidence="3">
    <location>
        <begin position="29"/>
        <end position="195"/>
    </location>
</feature>
<dbReference type="GO" id="GO:0004806">
    <property type="term" value="F:triacylglycerol lipase activity"/>
    <property type="evidence" value="ECO:0007669"/>
    <property type="project" value="TreeGrafter"/>
</dbReference>
<sequence length="289" mass="33098">MALIDYNKIIKDAVQKIDIKTNFPKYTNILLSGGGLSSFYHISILNYLDELIKENKIKTKINKIYGVSGGALMGALYLSGVDINVFSKEYNEIKATKQGTVLTDIAREMMMKHIPDDSHIKCSGRLTIFVYEIESYKSHVRRIINTYDSKDELINIVLASCTISYLTHDKYTFDYKGKSYFDGIDIDMKLVNDSGELYENLDGNITEKSTIGNLMIDLEFLEYKQKLKYTFTDECIDSLLIKSIFDLSAFIEGKQIKTIKFLNPNEVYSGQTLYYKVLIWTMGYIFGAK</sequence>
<gene>
    <name evidence="4" type="ORF">Terrestrivirus9_45</name>
</gene>
<dbReference type="InterPro" id="IPR016035">
    <property type="entry name" value="Acyl_Trfase/lysoPLipase"/>
</dbReference>
<dbReference type="Pfam" id="PF01734">
    <property type="entry name" value="Patatin"/>
    <property type="match status" value="1"/>
</dbReference>
<keyword evidence="2" id="KW-0378">Hydrolase</keyword>
<dbReference type="PANTHER" id="PTHR12406">
    <property type="entry name" value="CALCIUM-INDEPENDENT PHOSPHOLIPASE A2 IPLA2 -RELATED"/>
    <property type="match status" value="1"/>
</dbReference>
<reference evidence="4" key="1">
    <citation type="submission" date="2018-10" db="EMBL/GenBank/DDBJ databases">
        <title>Hidden diversity of soil giant viruses.</title>
        <authorList>
            <person name="Schulz F."/>
            <person name="Alteio L."/>
            <person name="Goudeau D."/>
            <person name="Ryan E.M."/>
            <person name="Malmstrom R.R."/>
            <person name="Blanchard J."/>
            <person name="Woyke T."/>
        </authorList>
    </citation>
    <scope>NUCLEOTIDE SEQUENCE</scope>
    <source>
        <strain evidence="4">TEV1</strain>
    </source>
</reference>
<feature type="active site" description="Proton acceptor" evidence="2">
    <location>
        <position position="182"/>
    </location>
</feature>
<dbReference type="EMBL" id="MK071987">
    <property type="protein sequence ID" value="AYV76608.1"/>
    <property type="molecule type" value="Genomic_DNA"/>
</dbReference>
<dbReference type="Gene3D" id="3.40.1090.10">
    <property type="entry name" value="Cytosolic phospholipase A2 catalytic domain"/>
    <property type="match status" value="1"/>
</dbReference>
<dbReference type="PANTHER" id="PTHR12406:SF7">
    <property type="entry name" value="PATATIN-LIKE PHOSPHOLIPASE DOMAIN-CONTAINING PROTEIN 4"/>
    <property type="match status" value="1"/>
</dbReference>
<feature type="active site" description="Nucleophile" evidence="2">
    <location>
        <position position="68"/>
    </location>
</feature>
<comment type="caution">
    <text evidence="2">Lacks conserved residue(s) required for the propagation of feature annotation.</text>
</comment>
<keyword evidence="2" id="KW-0442">Lipid degradation</keyword>
<evidence type="ECO:0000256" key="2">
    <source>
        <dbReference type="PROSITE-ProRule" id="PRU01161"/>
    </source>
</evidence>
<evidence type="ECO:0000256" key="1">
    <source>
        <dbReference type="ARBA" id="ARBA00023098"/>
    </source>
</evidence>
<dbReference type="GO" id="GO:0055088">
    <property type="term" value="P:lipid homeostasis"/>
    <property type="evidence" value="ECO:0007669"/>
    <property type="project" value="TreeGrafter"/>
</dbReference>
<proteinExistence type="predicted"/>
<dbReference type="SUPFAM" id="SSF52151">
    <property type="entry name" value="FabD/lysophospholipase-like"/>
    <property type="match status" value="1"/>
</dbReference>
<protein>
    <recommendedName>
        <fullName evidence="3">PNPLA domain-containing protein</fullName>
    </recommendedName>
</protein>